<dbReference type="GO" id="GO:0006620">
    <property type="term" value="P:post-translational protein targeting to endoplasmic reticulum membrane"/>
    <property type="evidence" value="ECO:0007669"/>
    <property type="project" value="TreeGrafter"/>
</dbReference>
<feature type="compositionally biased region" description="Acidic residues" evidence="8">
    <location>
        <begin position="233"/>
        <end position="249"/>
    </location>
</feature>
<evidence type="ECO:0000256" key="8">
    <source>
        <dbReference type="SAM" id="MobiDB-lite"/>
    </source>
</evidence>
<dbReference type="GO" id="GO:0031207">
    <property type="term" value="C:Sec62/Sec63 complex"/>
    <property type="evidence" value="ECO:0007669"/>
    <property type="project" value="TreeGrafter"/>
</dbReference>
<evidence type="ECO:0000313" key="11">
    <source>
        <dbReference type="Proteomes" id="UP001187531"/>
    </source>
</evidence>
<dbReference type="EMBL" id="JAVRJZ010000017">
    <property type="protein sequence ID" value="KAK2709171.1"/>
    <property type="molecule type" value="Genomic_DNA"/>
</dbReference>
<feature type="domain" description="SEC63" evidence="9">
    <location>
        <begin position="76"/>
        <end position="346"/>
    </location>
</feature>
<protein>
    <recommendedName>
        <fullName evidence="9">SEC63 domain-containing protein</fullName>
    </recommendedName>
</protein>
<evidence type="ECO:0000256" key="4">
    <source>
        <dbReference type="ARBA" id="ARBA00022824"/>
    </source>
</evidence>
<feature type="region of interest" description="Disordered" evidence="8">
    <location>
        <begin position="228"/>
        <end position="251"/>
    </location>
</feature>
<keyword evidence="7" id="KW-0143">Chaperone</keyword>
<keyword evidence="3" id="KW-0812">Transmembrane</keyword>
<dbReference type="SUPFAM" id="SSF81296">
    <property type="entry name" value="E set domains"/>
    <property type="match status" value="1"/>
</dbReference>
<comment type="subcellular location">
    <subcellularLocation>
        <location evidence="2">Endoplasmic reticulum</location>
    </subcellularLocation>
    <subcellularLocation>
        <location evidence="1">Membrane</location>
        <topology evidence="1">Multi-pass membrane protein</topology>
    </subcellularLocation>
</comment>
<keyword evidence="5" id="KW-1133">Transmembrane helix</keyword>
<name>A0AA88HP15_ARTSF</name>
<dbReference type="AlphaFoldDB" id="A0AA88HP15"/>
<proteinExistence type="predicted"/>
<dbReference type="PANTHER" id="PTHR24075:SF0">
    <property type="entry name" value="TRANSLOCATION PROTEIN SEC63 HOMOLOG"/>
    <property type="match status" value="1"/>
</dbReference>
<keyword evidence="4" id="KW-0256">Endoplasmic reticulum</keyword>
<dbReference type="Proteomes" id="UP001187531">
    <property type="component" value="Unassembled WGS sequence"/>
</dbReference>
<keyword evidence="11" id="KW-1185">Reference proteome</keyword>
<dbReference type="InterPro" id="IPR004179">
    <property type="entry name" value="Sec63-dom"/>
</dbReference>
<gene>
    <name evidence="10" type="ORF">QYM36_012987</name>
</gene>
<dbReference type="PANTHER" id="PTHR24075">
    <property type="entry name" value="SEC63 DOMAIN-CONTAINING"/>
    <property type="match status" value="1"/>
</dbReference>
<dbReference type="Gene3D" id="2.60.40.150">
    <property type="entry name" value="C2 domain"/>
    <property type="match status" value="1"/>
</dbReference>
<dbReference type="SUPFAM" id="SSF158702">
    <property type="entry name" value="Sec63 N-terminal domain-like"/>
    <property type="match status" value="1"/>
</dbReference>
<accession>A0AA88HP15</accession>
<keyword evidence="6" id="KW-0472">Membrane</keyword>
<evidence type="ECO:0000256" key="2">
    <source>
        <dbReference type="ARBA" id="ARBA00004240"/>
    </source>
</evidence>
<organism evidence="10 11">
    <name type="scientific">Artemia franciscana</name>
    <name type="common">Brine shrimp</name>
    <name type="synonym">Artemia sanfranciscana</name>
    <dbReference type="NCBI Taxonomy" id="6661"/>
    <lineage>
        <taxon>Eukaryota</taxon>
        <taxon>Metazoa</taxon>
        <taxon>Ecdysozoa</taxon>
        <taxon>Arthropoda</taxon>
        <taxon>Crustacea</taxon>
        <taxon>Branchiopoda</taxon>
        <taxon>Anostraca</taxon>
        <taxon>Artemiidae</taxon>
        <taxon>Artemia</taxon>
    </lineage>
</organism>
<evidence type="ECO:0000256" key="6">
    <source>
        <dbReference type="ARBA" id="ARBA00023136"/>
    </source>
</evidence>
<evidence type="ECO:0000259" key="9">
    <source>
        <dbReference type="Pfam" id="PF02889"/>
    </source>
</evidence>
<evidence type="ECO:0000313" key="10">
    <source>
        <dbReference type="EMBL" id="KAK2709171.1"/>
    </source>
</evidence>
<sequence length="376" mass="43227">MTRLGNIDQQFKPQKRTKYPEKKIIECNSDGCQIKDGFLTKPKPSNILDNMCVCCSQLMMLPHTGQISKIPHLFSLENTMKLCPMIVQALWDQKNPLLQVPHIDEDILKYVNSKYHIKTLEQCVRLNQGDKRKSLRNLTKKQYCNVCKVLGNMPLVNTQINVEVKYAEETNVITVGSLVTASVFLSKKSFSSLMNVEGNSIITIVLLNEPKVMKEEVKEIEDDIRNLDASISQDEDSENKEGAKDDEDWDKFRNPFSKRQKVLERKSRSSHSAHCQYFSEDMQEFWWVYLTDKKIETILTAPFQVTNLVDKEEIMMAFTAPVTPGLNKFTLCVRADSYLGLDQFKSFTLDVKRAPEQPKIIPNMIFPRTKKKEGSA</sequence>
<evidence type="ECO:0000256" key="5">
    <source>
        <dbReference type="ARBA" id="ARBA00022989"/>
    </source>
</evidence>
<evidence type="ECO:0000256" key="7">
    <source>
        <dbReference type="ARBA" id="ARBA00023186"/>
    </source>
</evidence>
<dbReference type="InterPro" id="IPR035892">
    <property type="entry name" value="C2_domain_sf"/>
</dbReference>
<dbReference type="GO" id="GO:0003723">
    <property type="term" value="F:RNA binding"/>
    <property type="evidence" value="ECO:0007669"/>
    <property type="project" value="TreeGrafter"/>
</dbReference>
<reference evidence="10" key="1">
    <citation type="submission" date="2023-07" db="EMBL/GenBank/DDBJ databases">
        <title>Chromosome-level genome assembly of Artemia franciscana.</title>
        <authorList>
            <person name="Jo E."/>
        </authorList>
    </citation>
    <scope>NUCLEOTIDE SEQUENCE</scope>
    <source>
        <tissue evidence="10">Whole body</tissue>
    </source>
</reference>
<evidence type="ECO:0000256" key="1">
    <source>
        <dbReference type="ARBA" id="ARBA00004141"/>
    </source>
</evidence>
<dbReference type="Pfam" id="PF02889">
    <property type="entry name" value="Sec63"/>
    <property type="match status" value="1"/>
</dbReference>
<dbReference type="Gene3D" id="1.10.150.20">
    <property type="entry name" value="5' to 3' exonuclease, C-terminal subdomain"/>
    <property type="match status" value="1"/>
</dbReference>
<dbReference type="GO" id="GO:0008320">
    <property type="term" value="F:protein transmembrane transporter activity"/>
    <property type="evidence" value="ECO:0007669"/>
    <property type="project" value="TreeGrafter"/>
</dbReference>
<evidence type="ECO:0000256" key="3">
    <source>
        <dbReference type="ARBA" id="ARBA00022692"/>
    </source>
</evidence>
<dbReference type="InterPro" id="IPR014756">
    <property type="entry name" value="Ig_E-set"/>
</dbReference>
<dbReference type="GO" id="GO:0006614">
    <property type="term" value="P:SRP-dependent cotranslational protein targeting to membrane"/>
    <property type="evidence" value="ECO:0007669"/>
    <property type="project" value="TreeGrafter"/>
</dbReference>
<comment type="caution">
    <text evidence="10">The sequence shown here is derived from an EMBL/GenBank/DDBJ whole genome shotgun (WGS) entry which is preliminary data.</text>
</comment>